<dbReference type="EMBL" id="JAKZGP010000029">
    <property type="protein sequence ID" value="MCH7410070.1"/>
    <property type="molecule type" value="Genomic_DNA"/>
</dbReference>
<evidence type="ECO:0000259" key="7">
    <source>
        <dbReference type="Pfam" id="PF00881"/>
    </source>
</evidence>
<evidence type="ECO:0000256" key="3">
    <source>
        <dbReference type="ARBA" id="ARBA00022630"/>
    </source>
</evidence>
<proteinExistence type="inferred from homology"/>
<keyword evidence="3" id="KW-0285">Flavoprotein</keyword>
<gene>
    <name evidence="8" type="ORF">MM239_11745</name>
</gene>
<dbReference type="Proteomes" id="UP001165489">
    <property type="component" value="Unassembled WGS sequence"/>
</dbReference>
<comment type="caution">
    <text evidence="8">The sequence shown here is derived from an EMBL/GenBank/DDBJ whole genome shotgun (WGS) entry which is preliminary data.</text>
</comment>
<feature type="domain" description="Nitroreductase" evidence="7">
    <location>
        <begin position="9"/>
        <end position="185"/>
    </location>
</feature>
<evidence type="ECO:0000256" key="4">
    <source>
        <dbReference type="ARBA" id="ARBA00022643"/>
    </source>
</evidence>
<comment type="cofactor">
    <cofactor evidence="1">
        <name>FMN</name>
        <dbReference type="ChEBI" id="CHEBI:58210"/>
    </cofactor>
</comment>
<dbReference type="InterPro" id="IPR029479">
    <property type="entry name" value="Nitroreductase"/>
</dbReference>
<dbReference type="SUPFAM" id="SSF55469">
    <property type="entry name" value="FMN-dependent nitroreductase-like"/>
    <property type="match status" value="1"/>
</dbReference>
<comment type="similarity">
    <text evidence="2">Belongs to the nitroreductase family.</text>
</comment>
<evidence type="ECO:0000313" key="9">
    <source>
        <dbReference type="Proteomes" id="UP001165489"/>
    </source>
</evidence>
<dbReference type="CDD" id="cd02149">
    <property type="entry name" value="NfsB-like"/>
    <property type="match status" value="1"/>
</dbReference>
<reference evidence="8" key="1">
    <citation type="submission" date="2022-03" db="EMBL/GenBank/DDBJ databases">
        <title>De novo assembled genomes of Belliella spp. (Cyclobacteriaceae) strains.</title>
        <authorList>
            <person name="Szabo A."/>
            <person name="Korponai K."/>
            <person name="Felfoldi T."/>
        </authorList>
    </citation>
    <scope>NUCLEOTIDE SEQUENCE</scope>
    <source>
        <strain evidence="8">DSM 111904</strain>
    </source>
</reference>
<keyword evidence="5" id="KW-0521">NADP</keyword>
<dbReference type="InterPro" id="IPR033878">
    <property type="entry name" value="NfsB-like"/>
</dbReference>
<dbReference type="PANTHER" id="PTHR43673">
    <property type="entry name" value="NAD(P)H NITROREDUCTASE YDGI-RELATED"/>
    <property type="match status" value="1"/>
</dbReference>
<dbReference type="InterPro" id="IPR000415">
    <property type="entry name" value="Nitroreductase-like"/>
</dbReference>
<keyword evidence="4" id="KW-0288">FMN</keyword>
<dbReference type="Gene3D" id="3.40.109.10">
    <property type="entry name" value="NADH Oxidase"/>
    <property type="match status" value="1"/>
</dbReference>
<organism evidence="8 9">
    <name type="scientific">Belliella filtrata</name>
    <dbReference type="NCBI Taxonomy" id="2923435"/>
    <lineage>
        <taxon>Bacteria</taxon>
        <taxon>Pseudomonadati</taxon>
        <taxon>Bacteroidota</taxon>
        <taxon>Cytophagia</taxon>
        <taxon>Cytophagales</taxon>
        <taxon>Cyclobacteriaceae</taxon>
        <taxon>Belliella</taxon>
    </lineage>
</organism>
<name>A0ABS9V1J1_9BACT</name>
<dbReference type="RefSeq" id="WP_241348439.1">
    <property type="nucleotide sequence ID" value="NZ_JAKZGP010000029.1"/>
</dbReference>
<protein>
    <submittedName>
        <fullName evidence="8">NAD(P)H-dependent oxidoreductase</fullName>
    </submittedName>
</protein>
<evidence type="ECO:0000256" key="2">
    <source>
        <dbReference type="ARBA" id="ARBA00007118"/>
    </source>
</evidence>
<dbReference type="Pfam" id="PF00881">
    <property type="entry name" value="Nitroreductase"/>
    <property type="match status" value="1"/>
</dbReference>
<evidence type="ECO:0000256" key="1">
    <source>
        <dbReference type="ARBA" id="ARBA00001917"/>
    </source>
</evidence>
<evidence type="ECO:0000256" key="6">
    <source>
        <dbReference type="ARBA" id="ARBA00023002"/>
    </source>
</evidence>
<accession>A0ABS9V1J1</accession>
<evidence type="ECO:0000313" key="8">
    <source>
        <dbReference type="EMBL" id="MCH7410070.1"/>
    </source>
</evidence>
<keyword evidence="6" id="KW-0560">Oxidoreductase</keyword>
<evidence type="ECO:0000256" key="5">
    <source>
        <dbReference type="ARBA" id="ARBA00022857"/>
    </source>
</evidence>
<keyword evidence="9" id="KW-1185">Reference proteome</keyword>
<sequence>MNDIIHNLEWRYATKRMNGQKVSEDKLKTILDSISLTATSNGLQPFTVFVIEDEALRKKLSEKAVKQPQVNEGSHLIVFAAWKSITTEQIDTYFEMVYEERNMEKGALDQYANALKNNFTKQSEEEFFSWSSKQAYIALGTALVAAAELRIDSTPMEGFDAAEVDKVLGLTDKGMSAATLLTLGYRDEAKDHLANAKKVRRPHDELFVKL</sequence>
<dbReference type="PANTHER" id="PTHR43673:SF2">
    <property type="entry name" value="NITROREDUCTASE"/>
    <property type="match status" value="1"/>
</dbReference>